<proteinExistence type="predicted"/>
<protein>
    <submittedName>
        <fullName evidence="1">Uncharacterized protein</fullName>
    </submittedName>
</protein>
<reference evidence="1" key="1">
    <citation type="submission" date="2021-01" db="EMBL/GenBank/DDBJ databases">
        <authorList>
            <person name="Corre E."/>
            <person name="Pelletier E."/>
            <person name="Niang G."/>
            <person name="Scheremetjew M."/>
            <person name="Finn R."/>
            <person name="Kale V."/>
            <person name="Holt S."/>
            <person name="Cochrane G."/>
            <person name="Meng A."/>
            <person name="Brown T."/>
            <person name="Cohen L."/>
        </authorList>
    </citation>
    <scope>NUCLEOTIDE SEQUENCE</scope>
    <source>
        <strain evidence="1">NY070348D</strain>
    </source>
</reference>
<organism evidence="1">
    <name type="scientific">Mucochytrium quahogii</name>
    <dbReference type="NCBI Taxonomy" id="96639"/>
    <lineage>
        <taxon>Eukaryota</taxon>
        <taxon>Sar</taxon>
        <taxon>Stramenopiles</taxon>
        <taxon>Bigyra</taxon>
        <taxon>Labyrinthulomycetes</taxon>
        <taxon>Thraustochytrida</taxon>
        <taxon>Thraustochytriidae</taxon>
        <taxon>Mucochytrium</taxon>
    </lineage>
</organism>
<sequence>MDSSGSAAVAMDVSKFVWKKVDGGRQAISEVEVSFTRDEILHADRNGYSLLDLNIRAPDSIPKDRCVVEVELISDEQEPEIHATEETVDLLSMFSLYSLTAPFLGMSSLDDGAGNTNLTGVIDYADVLSKFEPFQLNDRVSGVGSLDDGSCAVDHTDSIDIDKLLLEIEPLSIKLATAFASLDDGSSSTSCLGQLNLHAMVLALDPMSLNHKYLGFASHDDGNGYRDVLGLIGFARFKHKRIKGPPKPKILQPPRAAIPRSPSSPKYNKEVQVLSRMGGGFVYPYGTRYPNADEIVSAPIFPKLDPLK</sequence>
<evidence type="ECO:0000313" key="1">
    <source>
        <dbReference type="EMBL" id="CAD9686604.1"/>
    </source>
</evidence>
<name>A0A7S2S1D6_9STRA</name>
<accession>A0A7S2S1D6</accession>
<dbReference type="EMBL" id="HBHK01014613">
    <property type="protein sequence ID" value="CAD9686604.1"/>
    <property type="molecule type" value="Transcribed_RNA"/>
</dbReference>
<dbReference type="AlphaFoldDB" id="A0A7S2S1D6"/>
<gene>
    <name evidence="1" type="ORF">QSP1433_LOCUS9229</name>
</gene>